<reference evidence="1" key="1">
    <citation type="journal article" date="2019" name="bioRxiv">
        <title>The Genome of the Zebra Mussel, Dreissena polymorpha: A Resource for Invasive Species Research.</title>
        <authorList>
            <person name="McCartney M.A."/>
            <person name="Auch B."/>
            <person name="Kono T."/>
            <person name="Mallez S."/>
            <person name="Zhang Y."/>
            <person name="Obille A."/>
            <person name="Becker A."/>
            <person name="Abrahante J.E."/>
            <person name="Garbe J."/>
            <person name="Badalamenti J.P."/>
            <person name="Herman A."/>
            <person name="Mangelson H."/>
            <person name="Liachko I."/>
            <person name="Sullivan S."/>
            <person name="Sone E.D."/>
            <person name="Koren S."/>
            <person name="Silverstein K.A.T."/>
            <person name="Beckman K.B."/>
            <person name="Gohl D.M."/>
        </authorList>
    </citation>
    <scope>NUCLEOTIDE SEQUENCE</scope>
    <source>
        <strain evidence="1">Duluth1</strain>
        <tissue evidence="1">Whole animal</tissue>
    </source>
</reference>
<proteinExistence type="predicted"/>
<keyword evidence="2" id="KW-1185">Reference proteome</keyword>
<organism evidence="1 2">
    <name type="scientific">Dreissena polymorpha</name>
    <name type="common">Zebra mussel</name>
    <name type="synonym">Mytilus polymorpha</name>
    <dbReference type="NCBI Taxonomy" id="45954"/>
    <lineage>
        <taxon>Eukaryota</taxon>
        <taxon>Metazoa</taxon>
        <taxon>Spiralia</taxon>
        <taxon>Lophotrochozoa</taxon>
        <taxon>Mollusca</taxon>
        <taxon>Bivalvia</taxon>
        <taxon>Autobranchia</taxon>
        <taxon>Heteroconchia</taxon>
        <taxon>Euheterodonta</taxon>
        <taxon>Imparidentia</taxon>
        <taxon>Neoheterodontei</taxon>
        <taxon>Myida</taxon>
        <taxon>Dreissenoidea</taxon>
        <taxon>Dreissenidae</taxon>
        <taxon>Dreissena</taxon>
    </lineage>
</organism>
<accession>A0A9D4L3W1</accession>
<evidence type="ECO:0000313" key="2">
    <source>
        <dbReference type="Proteomes" id="UP000828390"/>
    </source>
</evidence>
<sequence length="183" mass="21074">MGGAEIYNVADFDPRPIQFRNAANYKDHFHNTFMKFAGISKTPIFQTFEQANMYAFSNDHDYFSTSHEQNFLNHNKITQITPEECDSIEVLTRGQNTNDRWNEEREKRIQSSNYHRICTATEKVELSSTIVQGQSETMRHGCKLKQEHHLAGADRSSIFLFKGVGTYLNFYHKGGRGGVERGL</sequence>
<dbReference type="Proteomes" id="UP000828390">
    <property type="component" value="Unassembled WGS sequence"/>
</dbReference>
<name>A0A9D4L3W1_DREPO</name>
<dbReference type="EMBL" id="JAIWYP010000003">
    <property type="protein sequence ID" value="KAH3851465.1"/>
    <property type="molecule type" value="Genomic_DNA"/>
</dbReference>
<comment type="caution">
    <text evidence="1">The sequence shown here is derived from an EMBL/GenBank/DDBJ whole genome shotgun (WGS) entry which is preliminary data.</text>
</comment>
<reference evidence="1" key="2">
    <citation type="submission" date="2020-11" db="EMBL/GenBank/DDBJ databases">
        <authorList>
            <person name="McCartney M.A."/>
            <person name="Auch B."/>
            <person name="Kono T."/>
            <person name="Mallez S."/>
            <person name="Becker A."/>
            <person name="Gohl D.M."/>
            <person name="Silverstein K.A.T."/>
            <person name="Koren S."/>
            <person name="Bechman K.B."/>
            <person name="Herman A."/>
            <person name="Abrahante J.E."/>
            <person name="Garbe J."/>
        </authorList>
    </citation>
    <scope>NUCLEOTIDE SEQUENCE</scope>
    <source>
        <strain evidence="1">Duluth1</strain>
        <tissue evidence="1">Whole animal</tissue>
    </source>
</reference>
<protein>
    <submittedName>
        <fullName evidence="1">Uncharacterized protein</fullName>
    </submittedName>
</protein>
<gene>
    <name evidence="1" type="ORF">DPMN_093947</name>
</gene>
<evidence type="ECO:0000313" key="1">
    <source>
        <dbReference type="EMBL" id="KAH3851465.1"/>
    </source>
</evidence>
<dbReference type="AlphaFoldDB" id="A0A9D4L3W1"/>